<sequence length="124" mass="14004">MRRMIQFKGDKIDIFVESVSGAFLAFEPLFSVTVTGSKINLQLSPIAEGYYELPEDLSVKEQVSYLLTCLTRAEIDEQTDMHKVVNAFMEHSLEKATDLIIFTRTGYRADAEPVDEYQAALTTT</sequence>
<proteinExistence type="predicted"/>
<name>A0A378IXZ9_9GAMM</name>
<gene>
    <name evidence="1" type="primary">pieF</name>
    <name evidence="1" type="ORF">NCTC11978_02988</name>
</gene>
<dbReference type="EMBL" id="UGNY01000001">
    <property type="protein sequence ID" value="STX39782.1"/>
    <property type="molecule type" value="Genomic_DNA"/>
</dbReference>
<reference evidence="1 2" key="1">
    <citation type="submission" date="2018-06" db="EMBL/GenBank/DDBJ databases">
        <authorList>
            <consortium name="Pathogen Informatics"/>
            <person name="Doyle S."/>
        </authorList>
    </citation>
    <scope>NUCLEOTIDE SEQUENCE [LARGE SCALE GENOMIC DNA]</scope>
    <source>
        <strain evidence="1 2">NCTC11978</strain>
    </source>
</reference>
<dbReference type="Proteomes" id="UP000254033">
    <property type="component" value="Unassembled WGS sequence"/>
</dbReference>
<organism evidence="1 2">
    <name type="scientific">Legionella feeleii</name>
    <dbReference type="NCBI Taxonomy" id="453"/>
    <lineage>
        <taxon>Bacteria</taxon>
        <taxon>Pseudomonadati</taxon>
        <taxon>Pseudomonadota</taxon>
        <taxon>Gammaproteobacteria</taxon>
        <taxon>Legionellales</taxon>
        <taxon>Legionellaceae</taxon>
        <taxon>Legionella</taxon>
    </lineage>
</organism>
<protein>
    <submittedName>
        <fullName evidence="1">Dot/Icm secretion system substrate</fullName>
    </submittedName>
</protein>
<accession>A0A378IXZ9</accession>
<evidence type="ECO:0000313" key="1">
    <source>
        <dbReference type="EMBL" id="STX39782.1"/>
    </source>
</evidence>
<evidence type="ECO:0000313" key="2">
    <source>
        <dbReference type="Proteomes" id="UP000254033"/>
    </source>
</evidence>
<dbReference type="AlphaFoldDB" id="A0A378IXZ9"/>